<accession>A0A3P7L8G0</accession>
<dbReference type="OrthoDB" id="5869208at2759"/>
<reference evidence="1 2" key="1">
    <citation type="submission" date="2018-11" db="EMBL/GenBank/DDBJ databases">
        <authorList>
            <consortium name="Pathogen Informatics"/>
        </authorList>
    </citation>
    <scope>NUCLEOTIDE SEQUENCE [LARGE SCALE GENOMIC DNA]</scope>
</reference>
<evidence type="ECO:0000313" key="1">
    <source>
        <dbReference type="EMBL" id="VDM75488.1"/>
    </source>
</evidence>
<evidence type="ECO:0000313" key="2">
    <source>
        <dbReference type="Proteomes" id="UP000270094"/>
    </source>
</evidence>
<proteinExistence type="predicted"/>
<keyword evidence="2" id="KW-1185">Reference proteome</keyword>
<protein>
    <submittedName>
        <fullName evidence="1">Uncharacterized protein</fullName>
    </submittedName>
</protein>
<dbReference type="AlphaFoldDB" id="A0A3P7L8G0"/>
<sequence>MNFESYQDLLERRRALRLDPAASHLERLVANTSCRKLCKYRQSRLLEAAQGRRSLKRYRRDFLDYRVPLTTLLNEDGIRTSSRQMMESITKRFYTNLCRSSTPVSNLLFPLEKCHQEFYLLKYAEQADHEGSHGSATGPCFG</sequence>
<dbReference type="EMBL" id="UYYB01095390">
    <property type="protein sequence ID" value="VDM75488.1"/>
    <property type="molecule type" value="Genomic_DNA"/>
</dbReference>
<gene>
    <name evidence="1" type="ORF">SVUK_LOCUS10486</name>
</gene>
<dbReference type="Proteomes" id="UP000270094">
    <property type="component" value="Unassembled WGS sequence"/>
</dbReference>
<organism evidence="1 2">
    <name type="scientific">Strongylus vulgaris</name>
    <name type="common">Blood worm</name>
    <dbReference type="NCBI Taxonomy" id="40348"/>
    <lineage>
        <taxon>Eukaryota</taxon>
        <taxon>Metazoa</taxon>
        <taxon>Ecdysozoa</taxon>
        <taxon>Nematoda</taxon>
        <taxon>Chromadorea</taxon>
        <taxon>Rhabditida</taxon>
        <taxon>Rhabditina</taxon>
        <taxon>Rhabditomorpha</taxon>
        <taxon>Strongyloidea</taxon>
        <taxon>Strongylidae</taxon>
        <taxon>Strongylus</taxon>
    </lineage>
</organism>
<name>A0A3P7L8G0_STRVU</name>